<feature type="non-terminal residue" evidence="1">
    <location>
        <position position="61"/>
    </location>
</feature>
<evidence type="ECO:0000313" key="1">
    <source>
        <dbReference type="EMBL" id="HIY20275.1"/>
    </source>
</evidence>
<evidence type="ECO:0000313" key="2">
    <source>
        <dbReference type="Proteomes" id="UP000823868"/>
    </source>
</evidence>
<proteinExistence type="predicted"/>
<accession>A0A9D1Y672</accession>
<name>A0A9D1Y672_9FIRM</name>
<organism evidence="1 2">
    <name type="scientific">Candidatus Flavonifractor merdigallinarum</name>
    <dbReference type="NCBI Taxonomy" id="2838589"/>
    <lineage>
        <taxon>Bacteria</taxon>
        <taxon>Bacillati</taxon>
        <taxon>Bacillota</taxon>
        <taxon>Clostridia</taxon>
        <taxon>Eubacteriales</taxon>
        <taxon>Oscillospiraceae</taxon>
        <taxon>Flavonifractor</taxon>
    </lineage>
</organism>
<sequence length="61" mass="6624">MTANQNKFAVLHFFLDGTEIFLKKGLTFDGSLVIISFVRCAAATQNSKYGGIAQLGERLNG</sequence>
<gene>
    <name evidence="1" type="ORF">H9841_00035</name>
</gene>
<reference evidence="1" key="1">
    <citation type="journal article" date="2021" name="PeerJ">
        <title>Extensive microbial diversity within the chicken gut microbiome revealed by metagenomics and culture.</title>
        <authorList>
            <person name="Gilroy R."/>
            <person name="Ravi A."/>
            <person name="Getino M."/>
            <person name="Pursley I."/>
            <person name="Horton D.L."/>
            <person name="Alikhan N.F."/>
            <person name="Baker D."/>
            <person name="Gharbi K."/>
            <person name="Hall N."/>
            <person name="Watson M."/>
            <person name="Adriaenssens E.M."/>
            <person name="Foster-Nyarko E."/>
            <person name="Jarju S."/>
            <person name="Secka A."/>
            <person name="Antonio M."/>
            <person name="Oren A."/>
            <person name="Chaudhuri R.R."/>
            <person name="La Ragione R."/>
            <person name="Hildebrand F."/>
            <person name="Pallen M.J."/>
        </authorList>
    </citation>
    <scope>NUCLEOTIDE SEQUENCE</scope>
    <source>
        <strain evidence="1">ChiBcec16_6824</strain>
    </source>
</reference>
<reference evidence="1" key="2">
    <citation type="submission" date="2021-04" db="EMBL/GenBank/DDBJ databases">
        <authorList>
            <person name="Gilroy R."/>
        </authorList>
    </citation>
    <scope>NUCLEOTIDE SEQUENCE</scope>
    <source>
        <strain evidence="1">ChiBcec16_6824</strain>
    </source>
</reference>
<dbReference type="EMBL" id="DXDX01000001">
    <property type="protein sequence ID" value="HIY20275.1"/>
    <property type="molecule type" value="Genomic_DNA"/>
</dbReference>
<dbReference type="AlphaFoldDB" id="A0A9D1Y672"/>
<dbReference type="Proteomes" id="UP000823868">
    <property type="component" value="Unassembled WGS sequence"/>
</dbReference>
<protein>
    <submittedName>
        <fullName evidence="1">Uncharacterized protein</fullName>
    </submittedName>
</protein>
<comment type="caution">
    <text evidence="1">The sequence shown here is derived from an EMBL/GenBank/DDBJ whole genome shotgun (WGS) entry which is preliminary data.</text>
</comment>